<dbReference type="InterPro" id="IPR013099">
    <property type="entry name" value="K_chnl_dom"/>
</dbReference>
<evidence type="ECO:0000259" key="2">
    <source>
        <dbReference type="Pfam" id="PF07885"/>
    </source>
</evidence>
<dbReference type="RefSeq" id="WP_123163934.1">
    <property type="nucleotide sequence ID" value="NZ_RIAX01000001.1"/>
</dbReference>
<keyword evidence="1" id="KW-1133">Transmembrane helix</keyword>
<accession>A0A3M8PBV5</accession>
<dbReference type="Proteomes" id="UP000275473">
    <property type="component" value="Unassembled WGS sequence"/>
</dbReference>
<feature type="transmembrane region" description="Helical" evidence="1">
    <location>
        <begin position="127"/>
        <end position="151"/>
    </location>
</feature>
<dbReference type="SUPFAM" id="SSF81324">
    <property type="entry name" value="Voltage-gated potassium channels"/>
    <property type="match status" value="1"/>
</dbReference>
<name>A0A3M8PBV5_9BACL</name>
<feature type="domain" description="Potassium channel" evidence="2">
    <location>
        <begin position="73"/>
        <end position="154"/>
    </location>
</feature>
<keyword evidence="3" id="KW-0407">Ion channel</keyword>
<organism evidence="3 4">
    <name type="scientific">Planococcus salinus</name>
    <dbReference type="NCBI Taxonomy" id="1848460"/>
    <lineage>
        <taxon>Bacteria</taxon>
        <taxon>Bacillati</taxon>
        <taxon>Bacillota</taxon>
        <taxon>Bacilli</taxon>
        <taxon>Bacillales</taxon>
        <taxon>Caryophanaceae</taxon>
        <taxon>Planococcus</taxon>
    </lineage>
</organism>
<feature type="transmembrane region" description="Helical" evidence="1">
    <location>
        <begin position="6"/>
        <end position="27"/>
    </location>
</feature>
<keyword evidence="3" id="KW-0406">Ion transport</keyword>
<comment type="caution">
    <text evidence="3">The sequence shown here is derived from an EMBL/GenBank/DDBJ whole genome shotgun (WGS) entry which is preliminary data.</text>
</comment>
<evidence type="ECO:0000313" key="3">
    <source>
        <dbReference type="EMBL" id="RNF41187.1"/>
    </source>
</evidence>
<keyword evidence="4" id="KW-1185">Reference proteome</keyword>
<proteinExistence type="predicted"/>
<keyword evidence="3" id="KW-0813">Transport</keyword>
<dbReference type="EMBL" id="RIAX01000001">
    <property type="protein sequence ID" value="RNF41187.1"/>
    <property type="molecule type" value="Genomic_DNA"/>
</dbReference>
<dbReference type="GO" id="GO:0034220">
    <property type="term" value="P:monoatomic ion transmembrane transport"/>
    <property type="evidence" value="ECO:0007669"/>
    <property type="project" value="UniProtKB-KW"/>
</dbReference>
<reference evidence="3 4" key="1">
    <citation type="journal article" date="2018" name="Int. J. Syst. Evol. Microbiol.">
        <title>Planococcus salinus sp. nov., a moderately halophilic bacterium isolated from a saline-alkali soil.</title>
        <authorList>
            <person name="Gan L."/>
        </authorList>
    </citation>
    <scope>NUCLEOTIDE SEQUENCE [LARGE SCALE GENOMIC DNA]</scope>
    <source>
        <strain evidence="3 4">LCB217</strain>
    </source>
</reference>
<dbReference type="OrthoDB" id="3422146at2"/>
<sequence>MSVIYLLLGIVLLVIGIVDFIWTTLWVDGGAGPVTKRLSALLWRAMKKLGRANSRLFSWSGPLTLMLALSTWIFFLWAGWTLVFAGNPSSITDTQDNNPISWGERIYFAGYLIFTLGNGDYSPNEGIWQFAATLATATGLLFITLGVTYLLSVLGAVSQKHALAESIHGLGKNGVDIVLNSWNGRNFHDIDLLLNSFANQLSAITSQHNAYPVLHYYHADKAKETLPVAVTALDEALTIYLYAIPEELLPNGALLKETRATVHSYLETLRSAYIEPSSNNPPLIDLYYLREAGLRTVSDDKFLDSLSDLQERRRLLLAVLEENNRQWPEKSDK</sequence>
<protein>
    <submittedName>
        <fullName evidence="3">Two pore domain potassium channel family protein</fullName>
    </submittedName>
</protein>
<evidence type="ECO:0000313" key="4">
    <source>
        <dbReference type="Proteomes" id="UP000275473"/>
    </source>
</evidence>
<gene>
    <name evidence="3" type="ORF">EEX84_02225</name>
</gene>
<dbReference type="Gene3D" id="1.10.287.70">
    <property type="match status" value="1"/>
</dbReference>
<dbReference type="AlphaFoldDB" id="A0A3M8PBV5"/>
<dbReference type="Pfam" id="PF07885">
    <property type="entry name" value="Ion_trans_2"/>
    <property type="match status" value="1"/>
</dbReference>
<feature type="transmembrane region" description="Helical" evidence="1">
    <location>
        <begin position="56"/>
        <end position="80"/>
    </location>
</feature>
<keyword evidence="1" id="KW-0472">Membrane</keyword>
<evidence type="ECO:0000256" key="1">
    <source>
        <dbReference type="SAM" id="Phobius"/>
    </source>
</evidence>
<keyword evidence="1" id="KW-0812">Transmembrane</keyword>